<dbReference type="GO" id="GO:0009893">
    <property type="term" value="P:positive regulation of metabolic process"/>
    <property type="evidence" value="ECO:0007669"/>
    <property type="project" value="UniProtKB-ARBA"/>
</dbReference>
<keyword evidence="2" id="KW-0723">Serine/threonine-protein kinase</keyword>
<feature type="domain" description="Protein kinase" evidence="14">
    <location>
        <begin position="592"/>
        <end position="960"/>
    </location>
</feature>
<dbReference type="InterPro" id="IPR006575">
    <property type="entry name" value="RWD_dom"/>
</dbReference>
<dbReference type="PANTHER" id="PTHR11042">
    <property type="entry name" value="EUKARYOTIC TRANSLATION INITIATION FACTOR 2-ALPHA KINASE EIF2-ALPHA KINASE -RELATED"/>
    <property type="match status" value="1"/>
</dbReference>
<evidence type="ECO:0000256" key="7">
    <source>
        <dbReference type="ARBA" id="ARBA00037982"/>
    </source>
</evidence>
<dbReference type="InterPro" id="IPR045864">
    <property type="entry name" value="aa-tRNA-synth_II/BPL/LPL"/>
</dbReference>
<dbReference type="GO" id="GO:0004694">
    <property type="term" value="F:eukaryotic translation initiation factor 2alpha kinase activity"/>
    <property type="evidence" value="ECO:0007669"/>
    <property type="project" value="InterPro"/>
</dbReference>
<dbReference type="GO" id="GO:0005634">
    <property type="term" value="C:nucleus"/>
    <property type="evidence" value="ECO:0007669"/>
    <property type="project" value="TreeGrafter"/>
</dbReference>
<reference evidence="16" key="1">
    <citation type="journal article" date="2021" name="Mol. Plant Microbe Interact.">
        <title>Telomere to telomere genome assembly of Fusarium musae F31, causal agent of crown rot disease of banana.</title>
        <authorList>
            <person name="Degradi L."/>
            <person name="Tava V."/>
            <person name="Kunova A."/>
            <person name="Cortesi P."/>
            <person name="Saracchi M."/>
            <person name="Pasquali M."/>
        </authorList>
    </citation>
    <scope>NUCLEOTIDE SEQUENCE</scope>
    <source>
        <strain evidence="16">F31</strain>
    </source>
</reference>
<evidence type="ECO:0000256" key="9">
    <source>
        <dbReference type="ARBA" id="ARBA00048679"/>
    </source>
</evidence>
<dbReference type="InterPro" id="IPR036621">
    <property type="entry name" value="Anticodon-bd_dom_sf"/>
</dbReference>
<dbReference type="GO" id="GO:0005524">
    <property type="term" value="F:ATP binding"/>
    <property type="evidence" value="ECO:0007669"/>
    <property type="project" value="UniProtKB-UniRule"/>
</dbReference>
<dbReference type="Gene3D" id="3.40.50.800">
    <property type="entry name" value="Anticodon-binding domain"/>
    <property type="match status" value="1"/>
</dbReference>
<dbReference type="CDD" id="cd14046">
    <property type="entry name" value="STKc_EIF2AK4_GCN2_rpt2"/>
    <property type="match status" value="1"/>
</dbReference>
<evidence type="ECO:0000313" key="16">
    <source>
        <dbReference type="EMBL" id="KAG9501153.1"/>
    </source>
</evidence>
<dbReference type="InterPro" id="IPR050339">
    <property type="entry name" value="CC_SR_Kinase"/>
</dbReference>
<feature type="region of interest" description="Disordered" evidence="13">
    <location>
        <begin position="710"/>
        <end position="747"/>
    </location>
</feature>
<evidence type="ECO:0000256" key="11">
    <source>
        <dbReference type="PIRSR" id="PIRSR000660-2"/>
    </source>
</evidence>
<dbReference type="CDD" id="cd23823">
    <property type="entry name" value="RWD_GCN2"/>
    <property type="match status" value="1"/>
</dbReference>
<dbReference type="FunFam" id="3.10.110.10:FF:000050">
    <property type="entry name" value="eIF-2-alpha kinase GCN2"/>
    <property type="match status" value="1"/>
</dbReference>
<dbReference type="PROSITE" id="PS00107">
    <property type="entry name" value="PROTEIN_KINASE_ATP"/>
    <property type="match status" value="1"/>
</dbReference>
<keyword evidence="5" id="KW-0418">Kinase</keyword>
<feature type="binding site" evidence="11">
    <location>
        <begin position="598"/>
        <end position="606"/>
    </location>
    <ligand>
        <name>ATP</name>
        <dbReference type="ChEBI" id="CHEBI:30616"/>
    </ligand>
</feature>
<evidence type="ECO:0000313" key="17">
    <source>
        <dbReference type="Proteomes" id="UP000827133"/>
    </source>
</evidence>
<sequence>MAGKQSGVWNTTPSGLKNHNKNESSFPGLLAARSEANNKIEYEELQQNEVLALEAIYGDDFVMHTETQNAWKKPEPHFDIRIKASSDEELACTLSFVMTATYPKSPPIITMKNYDLKEVTTFKIQKYLETKPKLFAQDAQEMIDQIVEGVRDILEDAAQAKANGKHLPSLEEERERHEASLAKLAEEEKEGAARKRREEKQEEERAMALTLQQHIYQNKQQAMESNRRPSNTPQQSSTSSEAEEIIEFEQLCNATDQSGNTLFFKSVTSKRHLRQGPVSTIYEVRPLLNNGLGNLPMALKQTVIRTTNKDPKKFSLQVQNLESRLMDLKSVKQFHHPHLVQVLGFKVQDSPMDPAIADTCTISILLPWADWGSLQELLELSTPGIGKVRSWTRDLLDALHFLHDKKLVHGDIHSGNILLFRESNGQTVPKISDAWYQSEIHSISSNKPGRLQQKTGKSAYWLPPEIAGRSNPVYTSKTDIWDFGVVFVQMIFGFNVQQTFTSPKILMESFALSLPLKELLSKFFKEDEQERPRAYVFGPSEFLATDARILLENSPAAPSTNPSVLPPDFGERDLLDLTARQRSSRSRYENDFIEEAKLGKGGFGEVVKARMKLDGQVYAIKKIKTRSETNLDELIKEVQLLSRLNHPAVVRYNNTWVERLPGHSDTEDCTSTSDPSEDDSEGNLSADIEFESTNNTGGLDFMSSNANVVYGDDDSDGSEDDETEEEAGSEDGMFDHNELSSVDGGTNARVSRLARSRRSIITTLYIAMEYCEKRTLRDIIARDLYKDTLAIWHLFSQIVEGLAHIHGLGIVHRDLKPENIFITSSPDRIGNVKIGDFGLAIRGQFSVERANENGMEPDDMTRSIGTAYYSAPEIRSTVHGIYNTKVDMYSLGIIFFEMCYHPMLGMEKDTVLGQLRQPKPVLPLDFKPSDNSQTNVVLSLVNHNPNERPSSTNLLEDKELPIQLETRKGKRALTMLTNPRSSHYHEVISRLFSVPMEPIKDFAWDMSVKTLSPQELHKQGLVKQELISIFRLHGALETPQSSIHPRSPHYGDNAFQLLDSKGNLLQLPYDLTLGKARMMAKRSNDPIAERTYTFGNVFRDKNDGGHPLMIGEADFDIFTTQTSDLSFDDAEVLKVMDEIVHAFPSLSTTPMCFHLGHSDLLQLIFDYCGVQPSSRPAAADVLSKLNVRGHNWQKIKAELRSQSVNVFSMSVSDLQKFDFRDTPNKTFSRLKTLFEGSDMYQRASPTIAHLKEVIEYCKRLGVGTKIYINPLNSFRESFYKGGILISCLYDTKAKEVFAAGGRYDQLIKECRPSVGGQIGNKHAVGISLAWERLAKIPKAGGRSFLKKPEDESSGIFHSRRCDCLVASFDAAVLRSSGAEMLQTLWANNISAELADNAGSLEDLLSKHDEEEYSWLIIIKQDAMLKIKSLGRKDVPDTDIPTTQLLSWLRNEFRDRDSRTVVKLRGNSSADTNGSGEKEEQEVRVLVAQTRSKKFNRRTVVEQAQSTASSLVQSFLDGPILAIETTDQVMDLIRGTCLSEVDGWRQVEQSVTNTERKYIREIHDELENLRFKYQKKGGGDGSRHAFVYNFRSGNCVYYDLGA</sequence>
<dbReference type="InterPro" id="IPR000719">
    <property type="entry name" value="Prot_kinase_dom"/>
</dbReference>
<keyword evidence="4 11" id="KW-0547">Nucleotide-binding</keyword>
<organism evidence="16 17">
    <name type="scientific">Fusarium musae</name>
    <dbReference type="NCBI Taxonomy" id="1042133"/>
    <lineage>
        <taxon>Eukaryota</taxon>
        <taxon>Fungi</taxon>
        <taxon>Dikarya</taxon>
        <taxon>Ascomycota</taxon>
        <taxon>Pezizomycotina</taxon>
        <taxon>Sordariomycetes</taxon>
        <taxon>Hypocreomycetidae</taxon>
        <taxon>Hypocreales</taxon>
        <taxon>Nectriaceae</taxon>
        <taxon>Fusarium</taxon>
    </lineage>
</organism>
<feature type="domain" description="Protein kinase" evidence="14">
    <location>
        <begin position="267"/>
        <end position="543"/>
    </location>
</feature>
<comment type="catalytic activity">
    <reaction evidence="8">
        <text>L-threonyl-[protein] + ATP = O-phospho-L-threonyl-[protein] + ADP + H(+)</text>
        <dbReference type="Rhea" id="RHEA:46608"/>
        <dbReference type="Rhea" id="RHEA-COMP:11060"/>
        <dbReference type="Rhea" id="RHEA-COMP:11605"/>
        <dbReference type="ChEBI" id="CHEBI:15378"/>
        <dbReference type="ChEBI" id="CHEBI:30013"/>
        <dbReference type="ChEBI" id="CHEBI:30616"/>
        <dbReference type="ChEBI" id="CHEBI:61977"/>
        <dbReference type="ChEBI" id="CHEBI:456216"/>
        <dbReference type="EC" id="2.7.11.1"/>
    </reaction>
</comment>
<dbReference type="InterPro" id="IPR016135">
    <property type="entry name" value="UBQ-conjugating_enzyme/RWD"/>
</dbReference>
<dbReference type="RefSeq" id="XP_044680153.1">
    <property type="nucleotide sequence ID" value="XM_044824496.1"/>
</dbReference>
<evidence type="ECO:0000256" key="8">
    <source>
        <dbReference type="ARBA" id="ARBA00047899"/>
    </source>
</evidence>
<dbReference type="InterPro" id="IPR008271">
    <property type="entry name" value="Ser/Thr_kinase_AS"/>
</dbReference>
<dbReference type="SMART" id="SM00220">
    <property type="entry name" value="S_TKc"/>
    <property type="match status" value="2"/>
</dbReference>
<evidence type="ECO:0000256" key="3">
    <source>
        <dbReference type="ARBA" id="ARBA00022679"/>
    </source>
</evidence>
<evidence type="ECO:0000256" key="1">
    <source>
        <dbReference type="ARBA" id="ARBA00012513"/>
    </source>
</evidence>
<proteinExistence type="inferred from homology"/>
<dbReference type="EMBL" id="JAHBCI010000005">
    <property type="protein sequence ID" value="KAG9501153.1"/>
    <property type="molecule type" value="Genomic_DNA"/>
</dbReference>
<evidence type="ECO:0000256" key="4">
    <source>
        <dbReference type="ARBA" id="ARBA00022741"/>
    </source>
</evidence>
<dbReference type="SUPFAM" id="SSF55681">
    <property type="entry name" value="Class II aaRS and biotin synthetases"/>
    <property type="match status" value="1"/>
</dbReference>
<dbReference type="KEGG" id="fmu:J7337_006837"/>
<evidence type="ECO:0000256" key="10">
    <source>
        <dbReference type="PIRSR" id="PIRSR000660-1"/>
    </source>
</evidence>
<dbReference type="Gene3D" id="3.30.200.20">
    <property type="entry name" value="Phosphorylase Kinase, domain 1"/>
    <property type="match status" value="1"/>
</dbReference>
<feature type="binding site" evidence="11">
    <location>
        <position position="621"/>
    </location>
    <ligand>
        <name>ATP</name>
        <dbReference type="ChEBI" id="CHEBI:30616"/>
    </ligand>
</feature>
<keyword evidence="3" id="KW-0808">Transferase</keyword>
<feature type="compositionally biased region" description="Polar residues" evidence="13">
    <location>
        <begin position="7"/>
        <end position="17"/>
    </location>
</feature>
<dbReference type="PANTHER" id="PTHR11042:SF136">
    <property type="entry name" value="EIF-2-ALPHA KINASE GCN2"/>
    <property type="match status" value="1"/>
</dbReference>
<dbReference type="GO" id="GO:0005737">
    <property type="term" value="C:cytoplasm"/>
    <property type="evidence" value="ECO:0007669"/>
    <property type="project" value="TreeGrafter"/>
</dbReference>
<feature type="binding site" evidence="12">
    <location>
        <position position="622"/>
    </location>
    <ligand>
        <name>ATP</name>
        <dbReference type="ChEBI" id="CHEBI:30616"/>
    </ligand>
</feature>
<dbReference type="InterPro" id="IPR041715">
    <property type="entry name" value="HisRS-like_core"/>
</dbReference>
<dbReference type="EC" id="2.7.11.1" evidence="1"/>
<feature type="active site" description="Proton acceptor" evidence="10">
    <location>
        <position position="814"/>
    </location>
</feature>
<dbReference type="SMART" id="SM00591">
    <property type="entry name" value="RWD"/>
    <property type="match status" value="1"/>
</dbReference>
<comment type="catalytic activity">
    <reaction evidence="9">
        <text>L-seryl-[protein] + ATP = O-phospho-L-seryl-[protein] + ADP + H(+)</text>
        <dbReference type="Rhea" id="RHEA:17989"/>
        <dbReference type="Rhea" id="RHEA-COMP:9863"/>
        <dbReference type="Rhea" id="RHEA-COMP:11604"/>
        <dbReference type="ChEBI" id="CHEBI:15378"/>
        <dbReference type="ChEBI" id="CHEBI:29999"/>
        <dbReference type="ChEBI" id="CHEBI:30616"/>
        <dbReference type="ChEBI" id="CHEBI:83421"/>
        <dbReference type="ChEBI" id="CHEBI:456216"/>
        <dbReference type="EC" id="2.7.11.1"/>
    </reaction>
</comment>
<dbReference type="FunFam" id="3.40.50.800:FF:000009">
    <property type="entry name" value="Eukaryotic translation initiation factor 2-alpha kinase"/>
    <property type="match status" value="1"/>
</dbReference>
<gene>
    <name evidence="16" type="ORF">J7337_006837</name>
</gene>
<comment type="similarity">
    <text evidence="7">Belongs to the protein kinase superfamily. Ser/Thr protein kinase family. GCN2 subfamily.</text>
</comment>
<dbReference type="InterPro" id="IPR011009">
    <property type="entry name" value="Kinase-like_dom_sf"/>
</dbReference>
<comment type="caution">
    <text evidence="16">The sequence shown here is derived from an EMBL/GenBank/DDBJ whole genome shotgun (WGS) entry which is preliminary data.</text>
</comment>
<dbReference type="GO" id="GO:0000077">
    <property type="term" value="P:DNA damage checkpoint signaling"/>
    <property type="evidence" value="ECO:0007669"/>
    <property type="project" value="InterPro"/>
</dbReference>
<dbReference type="SUPFAM" id="SSF54495">
    <property type="entry name" value="UBC-like"/>
    <property type="match status" value="1"/>
</dbReference>
<dbReference type="Pfam" id="PF05773">
    <property type="entry name" value="RWD"/>
    <property type="match status" value="1"/>
</dbReference>
<evidence type="ECO:0000259" key="15">
    <source>
        <dbReference type="PROSITE" id="PS50908"/>
    </source>
</evidence>
<dbReference type="Gene3D" id="1.10.510.10">
    <property type="entry name" value="Transferase(Phosphotransferase) domain 1"/>
    <property type="match status" value="2"/>
</dbReference>
<dbReference type="Gene3D" id="3.10.110.10">
    <property type="entry name" value="Ubiquitin Conjugating Enzyme"/>
    <property type="match status" value="1"/>
</dbReference>
<dbReference type="Pfam" id="PF13393">
    <property type="entry name" value="tRNA-synt_His"/>
    <property type="match status" value="1"/>
</dbReference>
<evidence type="ECO:0000256" key="2">
    <source>
        <dbReference type="ARBA" id="ARBA00022527"/>
    </source>
</evidence>
<dbReference type="SUPFAM" id="SSF56112">
    <property type="entry name" value="Protein kinase-like (PK-like)"/>
    <property type="match status" value="2"/>
</dbReference>
<keyword evidence="17" id="KW-1185">Reference proteome</keyword>
<accession>A0A9P8DFX5</accession>
<name>A0A9P8DFX5_9HYPO</name>
<evidence type="ECO:0000256" key="13">
    <source>
        <dbReference type="SAM" id="MobiDB-lite"/>
    </source>
</evidence>
<dbReference type="InterPro" id="IPR017441">
    <property type="entry name" value="Protein_kinase_ATP_BS"/>
</dbReference>
<feature type="region of interest" description="Disordered" evidence="13">
    <location>
        <begin position="1"/>
        <end position="24"/>
    </location>
</feature>
<feature type="region of interest" description="Disordered" evidence="13">
    <location>
        <begin position="659"/>
        <end position="683"/>
    </location>
</feature>
<keyword evidence="6 11" id="KW-0067">ATP-binding</keyword>
<feature type="compositionally biased region" description="Basic and acidic residues" evidence="13">
    <location>
        <begin position="168"/>
        <end position="204"/>
    </location>
</feature>
<dbReference type="Proteomes" id="UP000827133">
    <property type="component" value="Unassembled WGS sequence"/>
</dbReference>
<dbReference type="FunFam" id="3.30.930.10:FF:000074">
    <property type="entry name" value="Serine/threonine-protein kinase gcn2"/>
    <property type="match status" value="1"/>
</dbReference>
<dbReference type="PIRSF" id="PIRSF000660">
    <property type="entry name" value="Ser/Thr_PK_GCN2"/>
    <property type="match status" value="1"/>
</dbReference>
<feature type="domain" description="RWD" evidence="15">
    <location>
        <begin position="48"/>
        <end position="157"/>
    </location>
</feature>
<dbReference type="PROSITE" id="PS50011">
    <property type="entry name" value="PROTEIN_KINASE_DOM"/>
    <property type="match status" value="2"/>
</dbReference>
<dbReference type="InterPro" id="IPR024435">
    <property type="entry name" value="HisRS-related_dom"/>
</dbReference>
<dbReference type="FunFam" id="1.10.510.10:FF:000821">
    <property type="entry name" value="Serine/threonine-protein kinase gcn2"/>
    <property type="match status" value="1"/>
</dbReference>
<dbReference type="Gene3D" id="3.30.930.10">
    <property type="entry name" value="Bira Bifunctional Protein, Domain 2"/>
    <property type="match status" value="1"/>
</dbReference>
<feature type="region of interest" description="Disordered" evidence="13">
    <location>
        <begin position="163"/>
        <end position="204"/>
    </location>
</feature>
<dbReference type="Pfam" id="PF00069">
    <property type="entry name" value="Pkinase"/>
    <property type="match status" value="3"/>
</dbReference>
<dbReference type="InterPro" id="IPR016255">
    <property type="entry name" value="Gcn2"/>
</dbReference>
<feature type="compositionally biased region" description="Low complexity" evidence="13">
    <location>
        <begin position="229"/>
        <end position="240"/>
    </location>
</feature>
<dbReference type="CDD" id="cd14012">
    <property type="entry name" value="PK_eIF2AK_GCN2_rpt1"/>
    <property type="match status" value="1"/>
</dbReference>
<dbReference type="GeneID" id="68314693"/>
<protein>
    <recommendedName>
        <fullName evidence="1">non-specific serine/threonine protein kinase</fullName>
        <ecNumber evidence="1">2.7.11.1</ecNumber>
    </recommendedName>
</protein>
<evidence type="ECO:0000256" key="12">
    <source>
        <dbReference type="PROSITE-ProRule" id="PRU10141"/>
    </source>
</evidence>
<feature type="region of interest" description="Disordered" evidence="13">
    <location>
        <begin position="218"/>
        <end position="243"/>
    </location>
</feature>
<evidence type="ECO:0000256" key="5">
    <source>
        <dbReference type="ARBA" id="ARBA00022777"/>
    </source>
</evidence>
<feature type="compositionally biased region" description="Acidic residues" evidence="13">
    <location>
        <begin position="711"/>
        <end position="729"/>
    </location>
</feature>
<dbReference type="PROSITE" id="PS00108">
    <property type="entry name" value="PROTEIN_KINASE_ST"/>
    <property type="match status" value="1"/>
</dbReference>
<evidence type="ECO:0000256" key="6">
    <source>
        <dbReference type="ARBA" id="ARBA00022840"/>
    </source>
</evidence>
<evidence type="ECO:0000259" key="14">
    <source>
        <dbReference type="PROSITE" id="PS50011"/>
    </source>
</evidence>
<dbReference type="PROSITE" id="PS50908">
    <property type="entry name" value="RWD"/>
    <property type="match status" value="1"/>
</dbReference>
<dbReference type="Pfam" id="PF12745">
    <property type="entry name" value="HGTP_anticodon2"/>
    <property type="match status" value="1"/>
</dbReference>